<reference evidence="2" key="1">
    <citation type="submission" date="2020-05" db="EMBL/GenBank/DDBJ databases">
        <title>WGS assembly of Panicum virgatum.</title>
        <authorList>
            <person name="Lovell J.T."/>
            <person name="Jenkins J."/>
            <person name="Shu S."/>
            <person name="Juenger T.E."/>
            <person name="Schmutz J."/>
        </authorList>
    </citation>
    <scope>NUCLEOTIDE SEQUENCE</scope>
    <source>
        <strain evidence="2">AP13</strain>
    </source>
</reference>
<accession>A0A8T0T9S1</accession>
<organism evidence="2 3">
    <name type="scientific">Panicum virgatum</name>
    <name type="common">Blackwell switchgrass</name>
    <dbReference type="NCBI Taxonomy" id="38727"/>
    <lineage>
        <taxon>Eukaryota</taxon>
        <taxon>Viridiplantae</taxon>
        <taxon>Streptophyta</taxon>
        <taxon>Embryophyta</taxon>
        <taxon>Tracheophyta</taxon>
        <taxon>Spermatophyta</taxon>
        <taxon>Magnoliopsida</taxon>
        <taxon>Liliopsida</taxon>
        <taxon>Poales</taxon>
        <taxon>Poaceae</taxon>
        <taxon>PACMAD clade</taxon>
        <taxon>Panicoideae</taxon>
        <taxon>Panicodae</taxon>
        <taxon>Paniceae</taxon>
        <taxon>Panicinae</taxon>
        <taxon>Panicum</taxon>
        <taxon>Panicum sect. Hiantes</taxon>
    </lineage>
</organism>
<feature type="transmembrane region" description="Helical" evidence="1">
    <location>
        <begin position="79"/>
        <end position="101"/>
    </location>
</feature>
<dbReference type="AlphaFoldDB" id="A0A8T0T9S1"/>
<keyword evidence="1" id="KW-0812">Transmembrane</keyword>
<dbReference type="EMBL" id="CM029044">
    <property type="protein sequence ID" value="KAG2604889.1"/>
    <property type="molecule type" value="Genomic_DNA"/>
</dbReference>
<evidence type="ECO:0000256" key="1">
    <source>
        <dbReference type="SAM" id="Phobius"/>
    </source>
</evidence>
<evidence type="ECO:0000313" key="3">
    <source>
        <dbReference type="Proteomes" id="UP000823388"/>
    </source>
</evidence>
<protein>
    <submittedName>
        <fullName evidence="2">Uncharacterized protein</fullName>
    </submittedName>
</protein>
<feature type="transmembrane region" description="Helical" evidence="1">
    <location>
        <begin position="107"/>
        <end position="126"/>
    </location>
</feature>
<gene>
    <name evidence="2" type="ORF">PVAP13_4NG109900</name>
</gene>
<name>A0A8T0T9S1_PANVG</name>
<sequence>MTSYGYENDCLHICIILGVLLMILSPIGGLRKIIMDAKTYLSVPSTRSWFQCSVVSYIYILVVSDHSKSERGLCLCIRELMLVVVLDAGGLIHCGLATVLTGINVGGLIHCGLATVLTGPLCSLFLF</sequence>
<dbReference type="Proteomes" id="UP000823388">
    <property type="component" value="Chromosome 4N"/>
</dbReference>
<feature type="transmembrane region" description="Helical" evidence="1">
    <location>
        <begin position="9"/>
        <end position="28"/>
    </location>
</feature>
<keyword evidence="1" id="KW-0472">Membrane</keyword>
<keyword evidence="1" id="KW-1133">Transmembrane helix</keyword>
<evidence type="ECO:0000313" key="2">
    <source>
        <dbReference type="EMBL" id="KAG2604889.1"/>
    </source>
</evidence>
<proteinExistence type="predicted"/>
<keyword evidence="3" id="KW-1185">Reference proteome</keyword>
<comment type="caution">
    <text evidence="2">The sequence shown here is derived from an EMBL/GenBank/DDBJ whole genome shotgun (WGS) entry which is preliminary data.</text>
</comment>